<comment type="caution">
    <text evidence="1">The sequence shown here is derived from an EMBL/GenBank/DDBJ whole genome shotgun (WGS) entry which is preliminary data.</text>
</comment>
<accession>X1FND3</accession>
<evidence type="ECO:0000313" key="1">
    <source>
        <dbReference type="EMBL" id="GAH47201.1"/>
    </source>
</evidence>
<reference evidence="1" key="1">
    <citation type="journal article" date="2014" name="Front. Microbiol.">
        <title>High frequency of phylogenetically diverse reductive dehalogenase-homologous genes in deep subseafloor sedimentary metagenomes.</title>
        <authorList>
            <person name="Kawai M."/>
            <person name="Futagami T."/>
            <person name="Toyoda A."/>
            <person name="Takaki Y."/>
            <person name="Nishi S."/>
            <person name="Hori S."/>
            <person name="Arai W."/>
            <person name="Tsubouchi T."/>
            <person name="Morono Y."/>
            <person name="Uchiyama I."/>
            <person name="Ito T."/>
            <person name="Fujiyama A."/>
            <person name="Inagaki F."/>
            <person name="Takami H."/>
        </authorList>
    </citation>
    <scope>NUCLEOTIDE SEQUENCE</scope>
    <source>
        <strain evidence="1">Expedition CK06-06</strain>
    </source>
</reference>
<sequence>MEKKYNSREKMLIALENKESNYIPCSFMIFSALAEKCKDQFEFIERQLELGLDAKVEPPFL</sequence>
<dbReference type="EMBL" id="BARU01007763">
    <property type="protein sequence ID" value="GAH47201.1"/>
    <property type="molecule type" value="Genomic_DNA"/>
</dbReference>
<protein>
    <submittedName>
        <fullName evidence="1">Uncharacterized protein</fullName>
    </submittedName>
</protein>
<gene>
    <name evidence="1" type="ORF">S03H2_15285</name>
</gene>
<name>X1FND3_9ZZZZ</name>
<proteinExistence type="predicted"/>
<dbReference type="AlphaFoldDB" id="X1FND3"/>
<organism evidence="1">
    <name type="scientific">marine sediment metagenome</name>
    <dbReference type="NCBI Taxonomy" id="412755"/>
    <lineage>
        <taxon>unclassified sequences</taxon>
        <taxon>metagenomes</taxon>
        <taxon>ecological metagenomes</taxon>
    </lineage>
</organism>